<sequence>MLIRTFATSLHAALPHLGSTSTSTTHTGEHLCPHSTSTKHPFPLSEAASELVVICCSTLRQGNTYFSFAFLMTTRHVALIWVPSENRRYPGRRVTGVYYYTTSYFNPSECQDN</sequence>
<dbReference type="EMBL" id="JAGFNK010001479">
    <property type="protein sequence ID" value="KAI9431133.1"/>
    <property type="molecule type" value="Genomic_DNA"/>
</dbReference>
<evidence type="ECO:0000313" key="2">
    <source>
        <dbReference type="Proteomes" id="UP001207468"/>
    </source>
</evidence>
<comment type="caution">
    <text evidence="1">The sequence shown here is derived from an EMBL/GenBank/DDBJ whole genome shotgun (WGS) entry which is preliminary data.</text>
</comment>
<name>A0ACC0TQI6_9AGAM</name>
<gene>
    <name evidence="1" type="ORF">F5148DRAFT_172172</name>
</gene>
<proteinExistence type="predicted"/>
<keyword evidence="2" id="KW-1185">Reference proteome</keyword>
<dbReference type="Proteomes" id="UP001207468">
    <property type="component" value="Unassembled WGS sequence"/>
</dbReference>
<evidence type="ECO:0000313" key="1">
    <source>
        <dbReference type="EMBL" id="KAI9431133.1"/>
    </source>
</evidence>
<organism evidence="1 2">
    <name type="scientific">Russula earlei</name>
    <dbReference type="NCBI Taxonomy" id="71964"/>
    <lineage>
        <taxon>Eukaryota</taxon>
        <taxon>Fungi</taxon>
        <taxon>Dikarya</taxon>
        <taxon>Basidiomycota</taxon>
        <taxon>Agaricomycotina</taxon>
        <taxon>Agaricomycetes</taxon>
        <taxon>Russulales</taxon>
        <taxon>Russulaceae</taxon>
        <taxon>Russula</taxon>
    </lineage>
</organism>
<protein>
    <submittedName>
        <fullName evidence="1">Uncharacterized protein</fullName>
    </submittedName>
</protein>
<accession>A0ACC0TQI6</accession>
<reference evidence="1" key="1">
    <citation type="submission" date="2021-03" db="EMBL/GenBank/DDBJ databases">
        <title>Evolutionary priming and transition to the ectomycorrhizal habit in an iconic lineage of mushroom-forming fungi: is preadaptation a requirement?</title>
        <authorList>
            <consortium name="DOE Joint Genome Institute"/>
            <person name="Looney B.P."/>
            <person name="Miyauchi S."/>
            <person name="Morin E."/>
            <person name="Drula E."/>
            <person name="Courty P.E."/>
            <person name="Chicoki N."/>
            <person name="Fauchery L."/>
            <person name="Kohler A."/>
            <person name="Kuo A."/>
            <person name="LaButti K."/>
            <person name="Pangilinan J."/>
            <person name="Lipzen A."/>
            <person name="Riley R."/>
            <person name="Andreopoulos W."/>
            <person name="He G."/>
            <person name="Johnson J."/>
            <person name="Barry K.W."/>
            <person name="Grigoriev I.V."/>
            <person name="Nagy L."/>
            <person name="Hibbett D."/>
            <person name="Henrissat B."/>
            <person name="Matheny P.B."/>
            <person name="Labbe J."/>
            <person name="Martin A.F."/>
        </authorList>
    </citation>
    <scope>NUCLEOTIDE SEQUENCE</scope>
    <source>
        <strain evidence="1">BPL698</strain>
    </source>
</reference>